<keyword evidence="3" id="KW-0596">Phosphopantetheine</keyword>
<dbReference type="InterPro" id="IPR045851">
    <property type="entry name" value="AMP-bd_C_sf"/>
</dbReference>
<dbReference type="Pfam" id="PF00501">
    <property type="entry name" value="AMP-binding"/>
    <property type="match status" value="1"/>
</dbReference>
<dbReference type="InterPro" id="IPR036736">
    <property type="entry name" value="ACP-like_sf"/>
</dbReference>
<keyword evidence="7" id="KW-0045">Antibiotic biosynthesis</keyword>
<dbReference type="PANTHER" id="PTHR45527">
    <property type="entry name" value="NONRIBOSOMAL PEPTIDE SYNTHETASE"/>
    <property type="match status" value="1"/>
</dbReference>
<dbReference type="GO" id="GO:0044550">
    <property type="term" value="P:secondary metabolite biosynthetic process"/>
    <property type="evidence" value="ECO:0007669"/>
    <property type="project" value="TreeGrafter"/>
</dbReference>
<dbReference type="GO" id="GO:0005524">
    <property type="term" value="F:ATP binding"/>
    <property type="evidence" value="ECO:0007669"/>
    <property type="project" value="UniProtKB-KW"/>
</dbReference>
<dbReference type="Pfam" id="PF13193">
    <property type="entry name" value="AMP-binding_C"/>
    <property type="match status" value="1"/>
</dbReference>
<dbReference type="Gene3D" id="2.30.38.10">
    <property type="entry name" value="Luciferase, Domain 3"/>
    <property type="match status" value="1"/>
</dbReference>
<dbReference type="GO" id="GO:0003824">
    <property type="term" value="F:catalytic activity"/>
    <property type="evidence" value="ECO:0007669"/>
    <property type="project" value="InterPro"/>
</dbReference>
<dbReference type="GO" id="GO:0031177">
    <property type="term" value="F:phosphopantetheine binding"/>
    <property type="evidence" value="ECO:0007669"/>
    <property type="project" value="TreeGrafter"/>
</dbReference>
<keyword evidence="5" id="KW-0547">Nucleotide-binding</keyword>
<feature type="region of interest" description="Disordered" evidence="8">
    <location>
        <begin position="1"/>
        <end position="23"/>
    </location>
</feature>
<gene>
    <name evidence="10" type="ORF">DR116_0024865</name>
</gene>
<evidence type="ECO:0000256" key="7">
    <source>
        <dbReference type="ARBA" id="ARBA00023194"/>
    </source>
</evidence>
<dbReference type="CDD" id="cd05930">
    <property type="entry name" value="A_NRPS"/>
    <property type="match status" value="1"/>
</dbReference>
<dbReference type="NCBIfam" id="TIGR01733">
    <property type="entry name" value="AA-adenyl-dom"/>
    <property type="match status" value="1"/>
</dbReference>
<dbReference type="SUPFAM" id="SSF47336">
    <property type="entry name" value="ACP-like"/>
    <property type="match status" value="1"/>
</dbReference>
<dbReference type="GO" id="GO:0017000">
    <property type="term" value="P:antibiotic biosynthetic process"/>
    <property type="evidence" value="ECO:0007669"/>
    <property type="project" value="UniProtKB-KW"/>
</dbReference>
<dbReference type="Proteomes" id="UP000253597">
    <property type="component" value="Unassembled WGS sequence"/>
</dbReference>
<dbReference type="InterPro" id="IPR010071">
    <property type="entry name" value="AA_adenyl_dom"/>
</dbReference>
<evidence type="ECO:0000313" key="11">
    <source>
        <dbReference type="Proteomes" id="UP000253597"/>
    </source>
</evidence>
<feature type="compositionally biased region" description="Basic and acidic residues" evidence="8">
    <location>
        <begin position="1"/>
        <end position="10"/>
    </location>
</feature>
<evidence type="ECO:0000256" key="5">
    <source>
        <dbReference type="ARBA" id="ARBA00022741"/>
    </source>
</evidence>
<evidence type="ECO:0000256" key="2">
    <source>
        <dbReference type="ARBA" id="ARBA00006432"/>
    </source>
</evidence>
<dbReference type="GO" id="GO:0005737">
    <property type="term" value="C:cytoplasm"/>
    <property type="evidence" value="ECO:0007669"/>
    <property type="project" value="TreeGrafter"/>
</dbReference>
<evidence type="ECO:0000256" key="6">
    <source>
        <dbReference type="ARBA" id="ARBA00022840"/>
    </source>
</evidence>
<dbReference type="InterPro" id="IPR025110">
    <property type="entry name" value="AMP-bd_C"/>
</dbReference>
<protein>
    <submittedName>
        <fullName evidence="10">Amino acid adenylation domain-containing protein</fullName>
    </submittedName>
</protein>
<dbReference type="EMBL" id="QNGD03000014">
    <property type="protein sequence ID" value="RWQ71093.1"/>
    <property type="molecule type" value="Genomic_DNA"/>
</dbReference>
<evidence type="ECO:0000256" key="4">
    <source>
        <dbReference type="ARBA" id="ARBA00022553"/>
    </source>
</evidence>
<dbReference type="InterPro" id="IPR000873">
    <property type="entry name" value="AMP-dep_synth/lig_dom"/>
</dbReference>
<dbReference type="Gene3D" id="3.30.559.30">
    <property type="entry name" value="Nonribosomal peptide synthetase, condensation domain"/>
    <property type="match status" value="1"/>
</dbReference>
<dbReference type="RefSeq" id="WP_124749753.1">
    <property type="nucleotide sequence ID" value="NZ_QNGD03000014.1"/>
</dbReference>
<keyword evidence="6" id="KW-0067">ATP-binding</keyword>
<organism evidence="10 11">
    <name type="scientific">Bacillus cereus</name>
    <dbReference type="NCBI Taxonomy" id="1396"/>
    <lineage>
        <taxon>Bacteria</taxon>
        <taxon>Bacillati</taxon>
        <taxon>Bacillota</taxon>
        <taxon>Bacilli</taxon>
        <taxon>Bacillales</taxon>
        <taxon>Bacillaceae</taxon>
        <taxon>Bacillus</taxon>
        <taxon>Bacillus cereus group</taxon>
    </lineage>
</organism>
<dbReference type="Gene3D" id="1.10.1200.10">
    <property type="entry name" value="ACP-like"/>
    <property type="match status" value="1"/>
</dbReference>
<evidence type="ECO:0000256" key="8">
    <source>
        <dbReference type="SAM" id="MobiDB-lite"/>
    </source>
</evidence>
<dbReference type="InterPro" id="IPR006162">
    <property type="entry name" value="Ppantetheine_attach_site"/>
</dbReference>
<dbReference type="FunFam" id="3.40.50.980:FF:000001">
    <property type="entry name" value="Non-ribosomal peptide synthetase"/>
    <property type="match status" value="1"/>
</dbReference>
<keyword evidence="4" id="KW-0597">Phosphoprotein</keyword>
<feature type="domain" description="Carrier" evidence="9">
    <location>
        <begin position="751"/>
        <end position="826"/>
    </location>
</feature>
<evidence type="ECO:0000313" key="10">
    <source>
        <dbReference type="EMBL" id="RWQ71093.1"/>
    </source>
</evidence>
<comment type="caution">
    <text evidence="10">The sequence shown here is derived from an EMBL/GenBank/DDBJ whole genome shotgun (WGS) entry which is preliminary data.</text>
</comment>
<proteinExistence type="inferred from homology"/>
<dbReference type="PANTHER" id="PTHR45527:SF1">
    <property type="entry name" value="FATTY ACID SYNTHASE"/>
    <property type="match status" value="1"/>
</dbReference>
<evidence type="ECO:0000256" key="1">
    <source>
        <dbReference type="ARBA" id="ARBA00001957"/>
    </source>
</evidence>
<reference evidence="10 11" key="1">
    <citation type="submission" date="2019-01" db="EMBL/GenBank/DDBJ databases">
        <title>Draft genome sequence of heavy metal resistant Bacillus cereus NWUAB01.</title>
        <authorList>
            <person name="Babalola O."/>
            <person name="Aremu B.R."/>
            <person name="Ayangbenro A.S."/>
        </authorList>
    </citation>
    <scope>NUCLEOTIDE SEQUENCE [LARGE SCALE GENOMIC DNA]</scope>
    <source>
        <strain evidence="10 11">NWUAB01</strain>
    </source>
</reference>
<sequence length="1334" mass="154303">MSVNSRKELDINSFSNTKSSSNDKNKVAFTLDEGLYKKLQSTAKDSTFKLHAIFLSGVSYLLHRYIGESEIIIGTHTRSCDTRECSSDSMILVHNSINYEGTFKELVDQIEKKLVNEMKEYDIPQSQATNEISCSDMEKLLLPLKTVVLFEEIQQRNYTMNVKPDILIAFKVDKTDLEVEIEYKVQLFDFNQIQRLNAQLVQIFQLVADNINILLLDIDVLPKEEKKLILKKFNPTIKKVNAEKMIHNYFEEQAIKNPEKIGIVFEDKVLTYGEINTYANQLAYHIQQNFFGESEQQIAFLMEQNPLVIISMLGILKSGFAYVPIDPILPNERIKFIIEDAQIPFIITTESDAKRLRELEQDVKFEYMCIDSEISKEDLGVTTHDKLLINRNTSNTNHAYTIYTSGSTGKPKGVEIEHKAINNFNYSMKKVLGEINGKTILALTSMSFDIFVVESIFALANGLEIVMTNETQKRNLQALHHLIDKYKVDMLQVTPSRMRTIINDEEFSKFLSGLEVILIGGETLHQTLLDKVKISTNAQVFNMYGPTEATVWTTYKDLTHATVVTIGRPLPNYNCYIVDSFNRLQPIGVAGELCISSDSLARGYRNKLDLTDSKFVPDPYRQGHKMYKTGDIARWLPTGEIEFICRIDHQTKIHGYLVELGEVESQLLRYEHIKEVVVDTIEEHDEAKYLCAYIVSEKQLSIEKLKGFLHERLPYYMIPTYFVFLNKLPLTPNGKVDRNRLPNPRYDEHKVSNNKSTKHILMIWENFLGKINIEENDNFFELGGNSLLAAQIVAQIKHEFNVQISLREFYSIPTLKGISDKILKKSRKIQEIDKANIQLVKAKKSGRLVKSPITNKITLIYNGSSEEILNYLNKNVDTSIYPNHLIDIYNSAELKNTNNIHNDILKNTIIETPNQQILQDKIIQWEKEFNNLEKLIINSSIENMFSHQDFKKTKKGYNANKSIDDTIKLDVIIKSLNSEKNLMNSFLDLINHQEVLRTSIERDPVDSKKYNFRVNSQIDNLPLSIIDISNWDETSKELFIQQLMLTMKKKILLESSGYRLYYTISIIRTDVSTLRIIGVFDHLISDRETDRIIKNHFTLNSQNTIQKNSYFNFLKDIVIDPSGEKYKQLTKSKYLNDYERIVNDFFKKGNHPKGQPIIFSKPYVIEKEKMSNIPIAECLDTALSVIRKVFQIDTVPMRIFVNKRVYKGFDFYTTIGDFSDTIPVCFSGLTQNPYDVYNQLLEVEKFFYNNRISIKSFKENERIFSNYFLSPFSFNYLGEIDNHEDKKIMRELDNFLLIPYSIRAYSTTEGKLKIIINNGVPANIREELDKELCL</sequence>
<dbReference type="Gene3D" id="3.40.50.980">
    <property type="match status" value="2"/>
</dbReference>
<comment type="cofactor">
    <cofactor evidence="1">
        <name>pantetheine 4'-phosphate</name>
        <dbReference type="ChEBI" id="CHEBI:47942"/>
    </cofactor>
</comment>
<dbReference type="Pfam" id="PF00550">
    <property type="entry name" value="PP-binding"/>
    <property type="match status" value="1"/>
</dbReference>
<dbReference type="PROSITE" id="PS50075">
    <property type="entry name" value="CARRIER"/>
    <property type="match status" value="1"/>
</dbReference>
<dbReference type="InterPro" id="IPR009081">
    <property type="entry name" value="PP-bd_ACP"/>
</dbReference>
<dbReference type="SUPFAM" id="SSF56801">
    <property type="entry name" value="Acetyl-CoA synthetase-like"/>
    <property type="match status" value="1"/>
</dbReference>
<name>A0A9X8NTR2_BACCE</name>
<dbReference type="SUPFAM" id="SSF52777">
    <property type="entry name" value="CoA-dependent acyltransferases"/>
    <property type="match status" value="1"/>
</dbReference>
<dbReference type="Gene3D" id="3.30.300.30">
    <property type="match status" value="1"/>
</dbReference>
<dbReference type="Pfam" id="PF00668">
    <property type="entry name" value="Condensation"/>
    <property type="match status" value="1"/>
</dbReference>
<dbReference type="PROSITE" id="PS00012">
    <property type="entry name" value="PHOSPHOPANTETHEINE"/>
    <property type="match status" value="1"/>
</dbReference>
<dbReference type="InterPro" id="IPR001242">
    <property type="entry name" value="Condensation_dom"/>
</dbReference>
<evidence type="ECO:0000256" key="3">
    <source>
        <dbReference type="ARBA" id="ARBA00022450"/>
    </source>
</evidence>
<accession>A0A9X8NTR2</accession>
<comment type="similarity">
    <text evidence="2">Belongs to the ATP-dependent AMP-binding enzyme family.</text>
</comment>
<evidence type="ECO:0000259" key="9">
    <source>
        <dbReference type="PROSITE" id="PS50075"/>
    </source>
</evidence>
<dbReference type="GO" id="GO:0043041">
    <property type="term" value="P:amino acid activation for nonribosomal peptide biosynthetic process"/>
    <property type="evidence" value="ECO:0007669"/>
    <property type="project" value="TreeGrafter"/>
</dbReference>